<dbReference type="InterPro" id="IPR050366">
    <property type="entry name" value="BP-dependent_transpt_permease"/>
</dbReference>
<dbReference type="CDD" id="cd06261">
    <property type="entry name" value="TM_PBP2"/>
    <property type="match status" value="1"/>
</dbReference>
<organism evidence="9 10">
    <name type="scientific">Pseudonocardia halophobica</name>
    <dbReference type="NCBI Taxonomy" id="29401"/>
    <lineage>
        <taxon>Bacteria</taxon>
        <taxon>Bacillati</taxon>
        <taxon>Actinomycetota</taxon>
        <taxon>Actinomycetes</taxon>
        <taxon>Pseudonocardiales</taxon>
        <taxon>Pseudonocardiaceae</taxon>
        <taxon>Pseudonocardia</taxon>
    </lineage>
</organism>
<dbReference type="RefSeq" id="WP_037041016.1">
    <property type="nucleotide sequence ID" value="NZ_BAAAUZ010000002.1"/>
</dbReference>
<dbReference type="PROSITE" id="PS50928">
    <property type="entry name" value="ABC_TM1"/>
    <property type="match status" value="1"/>
</dbReference>
<evidence type="ECO:0000256" key="5">
    <source>
        <dbReference type="ARBA" id="ARBA00022989"/>
    </source>
</evidence>
<keyword evidence="10" id="KW-1185">Reference proteome</keyword>
<feature type="transmembrane region" description="Helical" evidence="7">
    <location>
        <begin position="97"/>
        <end position="123"/>
    </location>
</feature>
<dbReference type="PANTHER" id="PTHR43386">
    <property type="entry name" value="OLIGOPEPTIDE TRANSPORT SYSTEM PERMEASE PROTEIN APPC"/>
    <property type="match status" value="1"/>
</dbReference>
<dbReference type="PANTHER" id="PTHR43386:SF25">
    <property type="entry name" value="PEPTIDE ABC TRANSPORTER PERMEASE PROTEIN"/>
    <property type="match status" value="1"/>
</dbReference>
<reference evidence="9" key="1">
    <citation type="journal article" date="2014" name="Int. J. Syst. Evol. Microbiol.">
        <title>Complete genome sequence of Corynebacterium casei LMG S-19264T (=DSM 44701T), isolated from a smear-ripened cheese.</title>
        <authorList>
            <consortium name="US DOE Joint Genome Institute (JGI-PGF)"/>
            <person name="Walter F."/>
            <person name="Albersmeier A."/>
            <person name="Kalinowski J."/>
            <person name="Ruckert C."/>
        </authorList>
    </citation>
    <scope>NUCLEOTIDE SEQUENCE</scope>
    <source>
        <strain evidence="9">VKM Ac-1069</strain>
    </source>
</reference>
<feature type="transmembrane region" description="Helical" evidence="7">
    <location>
        <begin position="135"/>
        <end position="153"/>
    </location>
</feature>
<evidence type="ECO:0000256" key="7">
    <source>
        <dbReference type="RuleBase" id="RU363032"/>
    </source>
</evidence>
<evidence type="ECO:0000256" key="3">
    <source>
        <dbReference type="ARBA" id="ARBA00022475"/>
    </source>
</evidence>
<evidence type="ECO:0000259" key="8">
    <source>
        <dbReference type="PROSITE" id="PS50928"/>
    </source>
</evidence>
<dbReference type="Pfam" id="PF00528">
    <property type="entry name" value="BPD_transp_1"/>
    <property type="match status" value="1"/>
</dbReference>
<dbReference type="InterPro" id="IPR035906">
    <property type="entry name" value="MetI-like_sf"/>
</dbReference>
<gene>
    <name evidence="9" type="primary">dppC_1</name>
    <name evidence="9" type="ORF">GCM10017577_17170</name>
</gene>
<dbReference type="AlphaFoldDB" id="A0A9W6KYS1"/>
<keyword evidence="6 7" id="KW-0472">Membrane</keyword>
<evidence type="ECO:0000256" key="4">
    <source>
        <dbReference type="ARBA" id="ARBA00022692"/>
    </source>
</evidence>
<feature type="transmembrane region" description="Helical" evidence="7">
    <location>
        <begin position="159"/>
        <end position="175"/>
    </location>
</feature>
<keyword evidence="5 7" id="KW-1133">Transmembrane helix</keyword>
<dbReference type="Pfam" id="PF12911">
    <property type="entry name" value="OppC_N"/>
    <property type="match status" value="1"/>
</dbReference>
<evidence type="ECO:0000256" key="6">
    <source>
        <dbReference type="ARBA" id="ARBA00023136"/>
    </source>
</evidence>
<dbReference type="Gene3D" id="1.10.3720.10">
    <property type="entry name" value="MetI-like"/>
    <property type="match status" value="1"/>
</dbReference>
<accession>A0A9W6KYS1</accession>
<name>A0A9W6KYS1_9PSEU</name>
<comment type="caution">
    <text evidence="9">The sequence shown here is derived from an EMBL/GenBank/DDBJ whole genome shotgun (WGS) entry which is preliminary data.</text>
</comment>
<dbReference type="InterPro" id="IPR025966">
    <property type="entry name" value="OppC_N"/>
</dbReference>
<feature type="transmembrane region" description="Helical" evidence="7">
    <location>
        <begin position="214"/>
        <end position="240"/>
    </location>
</feature>
<proteinExistence type="inferred from homology"/>
<protein>
    <submittedName>
        <fullName evidence="9">Glutathione ABC transporter permease GsiD</fullName>
    </submittedName>
</protein>
<dbReference type="GO" id="GO:0005886">
    <property type="term" value="C:plasma membrane"/>
    <property type="evidence" value="ECO:0007669"/>
    <property type="project" value="UniProtKB-SubCell"/>
</dbReference>
<dbReference type="SUPFAM" id="SSF161098">
    <property type="entry name" value="MetI-like"/>
    <property type="match status" value="1"/>
</dbReference>
<dbReference type="EMBL" id="BSFQ01000005">
    <property type="protein sequence ID" value="GLL10577.1"/>
    <property type="molecule type" value="Genomic_DNA"/>
</dbReference>
<keyword evidence="3" id="KW-1003">Cell membrane</keyword>
<evidence type="ECO:0000313" key="9">
    <source>
        <dbReference type="EMBL" id="GLL10577.1"/>
    </source>
</evidence>
<dbReference type="Proteomes" id="UP001143463">
    <property type="component" value="Unassembled WGS sequence"/>
</dbReference>
<feature type="transmembrane region" description="Helical" evidence="7">
    <location>
        <begin position="260"/>
        <end position="285"/>
    </location>
</feature>
<evidence type="ECO:0000256" key="2">
    <source>
        <dbReference type="ARBA" id="ARBA00022448"/>
    </source>
</evidence>
<feature type="transmembrane region" description="Helical" evidence="7">
    <location>
        <begin position="32"/>
        <end position="54"/>
    </location>
</feature>
<dbReference type="InterPro" id="IPR000515">
    <property type="entry name" value="MetI-like"/>
</dbReference>
<reference evidence="9" key="2">
    <citation type="submission" date="2023-01" db="EMBL/GenBank/DDBJ databases">
        <authorList>
            <person name="Sun Q."/>
            <person name="Evtushenko L."/>
        </authorList>
    </citation>
    <scope>NUCLEOTIDE SEQUENCE</scope>
    <source>
        <strain evidence="9">VKM Ac-1069</strain>
    </source>
</reference>
<keyword evidence="2 7" id="KW-0813">Transport</keyword>
<sequence>MTATLSPPTIESPAPRRRGSGRLLRRFARNKWGGVAAVYLVLLVLVAIFAPLVAPMDPLAQDLNAVNQPPSAAHWLGADDVGRDILSRIIYGSRVSLIAGVSSVLLSLLVALPIGLVAGYVGGLVDTVVMRLGDALQTLPALVLALTLSAVLGPGLRNATIALAIVFLPTFLRLVRGQVIAIRKETYIEASQSIGTPGLTIMRKRILPNIASPLIVQCAVSMAFALLAEAALSFLGLGVQPPEPSWGRMLATSYTYVYSAGWQVFMPGIAIVVTVLAVTLFADALRDSLGREIRRA</sequence>
<feature type="domain" description="ABC transmembrane type-1" evidence="8">
    <location>
        <begin position="93"/>
        <end position="282"/>
    </location>
</feature>
<dbReference type="GO" id="GO:0055085">
    <property type="term" value="P:transmembrane transport"/>
    <property type="evidence" value="ECO:0007669"/>
    <property type="project" value="InterPro"/>
</dbReference>
<comment type="similarity">
    <text evidence="7">Belongs to the binding-protein-dependent transport system permease family.</text>
</comment>
<evidence type="ECO:0000256" key="1">
    <source>
        <dbReference type="ARBA" id="ARBA00004651"/>
    </source>
</evidence>
<evidence type="ECO:0000313" key="10">
    <source>
        <dbReference type="Proteomes" id="UP001143463"/>
    </source>
</evidence>
<keyword evidence="4 7" id="KW-0812">Transmembrane</keyword>
<comment type="subcellular location">
    <subcellularLocation>
        <location evidence="1 7">Cell membrane</location>
        <topology evidence="1 7">Multi-pass membrane protein</topology>
    </subcellularLocation>
</comment>